<reference evidence="3 4" key="1">
    <citation type="submission" date="2019-02" db="EMBL/GenBank/DDBJ databases">
        <title>Emended description of the genus Rhodopseudomonas and description of Rhodopseudomonas albus sp. nov., a non-phototrophic, heavy-metal-tolerant bacterium isolated from garden soil.</title>
        <authorList>
            <person name="Bao Z."/>
            <person name="Cao W.W."/>
            <person name="Sato Y."/>
            <person name="Nishizawa T."/>
            <person name="Zhao J."/>
            <person name="Guo Y."/>
            <person name="Ohta H."/>
        </authorList>
    </citation>
    <scope>NUCLEOTIDE SEQUENCE [LARGE SCALE GENOMIC DNA]</scope>
    <source>
        <strain evidence="3 4">SK50-23</strain>
    </source>
</reference>
<protein>
    <submittedName>
        <fullName evidence="3">Endonuclease domain-containing protein</fullName>
    </submittedName>
</protein>
<evidence type="ECO:0000256" key="1">
    <source>
        <dbReference type="SAM" id="MobiDB-lite"/>
    </source>
</evidence>
<keyword evidence="3" id="KW-0540">Nuclease</keyword>
<evidence type="ECO:0000313" key="3">
    <source>
        <dbReference type="EMBL" id="QUS39384.1"/>
    </source>
</evidence>
<dbReference type="GO" id="GO:0004519">
    <property type="term" value="F:endonuclease activity"/>
    <property type="evidence" value="ECO:0007669"/>
    <property type="project" value="UniProtKB-KW"/>
</dbReference>
<organism evidence="3 4">
    <name type="scientific">Tardiphaga alba</name>
    <dbReference type="NCBI Taxonomy" id="340268"/>
    <lineage>
        <taxon>Bacteria</taxon>
        <taxon>Pseudomonadati</taxon>
        <taxon>Pseudomonadota</taxon>
        <taxon>Alphaproteobacteria</taxon>
        <taxon>Hyphomicrobiales</taxon>
        <taxon>Nitrobacteraceae</taxon>
        <taxon>Tardiphaga</taxon>
    </lineage>
</organism>
<gene>
    <name evidence="3" type="ORF">RPMA_11455</name>
</gene>
<keyword evidence="4" id="KW-1185">Reference proteome</keyword>
<keyword evidence="3" id="KW-0255">Endonuclease</keyword>
<evidence type="ECO:0000259" key="2">
    <source>
        <dbReference type="Pfam" id="PF04480"/>
    </source>
</evidence>
<accession>A0ABX8A6T8</accession>
<sequence>MSREQAKALRKDMTDAERRLWYLLRAHRFQGFKFKRQVPVGPFVIDFACMGLKVLIEVDGGQHAENEADLRRTKWLESRGFRVLRFWNNEVLKNTGAVLEEILSAVTVDSPSPGAPLRGRHPLPHAGEGKKEQ</sequence>
<proteinExistence type="predicted"/>
<dbReference type="InterPro" id="IPR011335">
    <property type="entry name" value="Restrct_endonuc-II-like"/>
</dbReference>
<dbReference type="InterPro" id="IPR047216">
    <property type="entry name" value="Endonuclease_DUF559_bact"/>
</dbReference>
<feature type="domain" description="DUF559" evidence="2">
    <location>
        <begin position="3"/>
        <end position="106"/>
    </location>
</feature>
<name>A0ABX8A6T8_9BRAD</name>
<dbReference type="PANTHER" id="PTHR38590">
    <property type="entry name" value="BLL0828 PROTEIN"/>
    <property type="match status" value="1"/>
</dbReference>
<dbReference type="SUPFAM" id="SSF52980">
    <property type="entry name" value="Restriction endonuclease-like"/>
    <property type="match status" value="1"/>
</dbReference>
<dbReference type="PANTHER" id="PTHR38590:SF1">
    <property type="entry name" value="BLL0828 PROTEIN"/>
    <property type="match status" value="1"/>
</dbReference>
<dbReference type="Gene3D" id="3.40.960.10">
    <property type="entry name" value="VSR Endonuclease"/>
    <property type="match status" value="1"/>
</dbReference>
<dbReference type="CDD" id="cd01038">
    <property type="entry name" value="Endonuclease_DUF559"/>
    <property type="match status" value="1"/>
</dbReference>
<dbReference type="InterPro" id="IPR007569">
    <property type="entry name" value="DUF559"/>
</dbReference>
<dbReference type="Proteomes" id="UP000682843">
    <property type="component" value="Chromosome"/>
</dbReference>
<dbReference type="EMBL" id="CP036498">
    <property type="protein sequence ID" value="QUS39384.1"/>
    <property type="molecule type" value="Genomic_DNA"/>
</dbReference>
<keyword evidence="3" id="KW-0378">Hydrolase</keyword>
<dbReference type="Pfam" id="PF04480">
    <property type="entry name" value="DUF559"/>
    <property type="match status" value="1"/>
</dbReference>
<evidence type="ECO:0000313" key="4">
    <source>
        <dbReference type="Proteomes" id="UP000682843"/>
    </source>
</evidence>
<feature type="region of interest" description="Disordered" evidence="1">
    <location>
        <begin position="108"/>
        <end position="133"/>
    </location>
</feature>